<evidence type="ECO:0000256" key="2">
    <source>
        <dbReference type="ARBA" id="ARBA00022801"/>
    </source>
</evidence>
<dbReference type="PANTHER" id="PTHR43344">
    <property type="entry name" value="PHOSPHOSERINE PHOSPHATASE"/>
    <property type="match status" value="1"/>
</dbReference>
<keyword evidence="4" id="KW-0812">Transmembrane</keyword>
<sequence length="211" mass="24285">MSIKPRPVVAAFDFDGTLTRHDTFVPFLIRGLGWPRFAWVIFLCLPWLIGFALRVVSNHKAKQKLMLLALKGRTMAQMKDWTQRWLAKDFWHQLRPDAMAQLLAHQQAGHCCVMVSASPDIYLREVAQQLGFDHLICTEMAVKNGVFNGLMQSPNCHGEQKVVRLKAWLALRFEVPLEAIELHAYGDTYGDKPMLRMAAHAWYRGQPWQDE</sequence>
<dbReference type="EMBL" id="CP051461">
    <property type="protein sequence ID" value="QJC57829.1"/>
    <property type="molecule type" value="Genomic_DNA"/>
</dbReference>
<dbReference type="PANTHER" id="PTHR43344:SF13">
    <property type="entry name" value="PHOSPHATASE RV3661-RELATED"/>
    <property type="match status" value="1"/>
</dbReference>
<dbReference type="KEGG" id="pvac:HC248_03160"/>
<keyword evidence="4" id="KW-1133">Transmembrane helix</keyword>
<dbReference type="EC" id="3.1.3.-" evidence="5"/>
<dbReference type="Pfam" id="PF12710">
    <property type="entry name" value="HAD"/>
    <property type="match status" value="1"/>
</dbReference>
<evidence type="ECO:0000313" key="6">
    <source>
        <dbReference type="Proteomes" id="UP000502041"/>
    </source>
</evidence>
<dbReference type="GO" id="GO:0016787">
    <property type="term" value="F:hydrolase activity"/>
    <property type="evidence" value="ECO:0007669"/>
    <property type="project" value="UniProtKB-KW"/>
</dbReference>
<keyword evidence="6" id="KW-1185">Reference proteome</keyword>
<dbReference type="Gene3D" id="1.20.1440.100">
    <property type="entry name" value="SG protein - dephosphorylation function"/>
    <property type="match status" value="1"/>
</dbReference>
<keyword evidence="3" id="KW-0460">Magnesium</keyword>
<dbReference type="InterPro" id="IPR023214">
    <property type="entry name" value="HAD_sf"/>
</dbReference>
<dbReference type="AlphaFoldDB" id="A0A6H2HD65"/>
<keyword evidence="1" id="KW-0479">Metal-binding</keyword>
<dbReference type="InterPro" id="IPR036412">
    <property type="entry name" value="HAD-like_sf"/>
</dbReference>
<dbReference type="SUPFAM" id="SSF56784">
    <property type="entry name" value="HAD-like"/>
    <property type="match status" value="1"/>
</dbReference>
<evidence type="ECO:0000256" key="4">
    <source>
        <dbReference type="SAM" id="Phobius"/>
    </source>
</evidence>
<dbReference type="Proteomes" id="UP000502041">
    <property type="component" value="Chromosome"/>
</dbReference>
<dbReference type="InterPro" id="IPR006385">
    <property type="entry name" value="HAD_hydro_SerB1"/>
</dbReference>
<feature type="transmembrane region" description="Helical" evidence="4">
    <location>
        <begin position="37"/>
        <end position="56"/>
    </location>
</feature>
<keyword evidence="4" id="KW-0472">Membrane</keyword>
<proteinExistence type="predicted"/>
<evidence type="ECO:0000256" key="3">
    <source>
        <dbReference type="ARBA" id="ARBA00022842"/>
    </source>
</evidence>
<gene>
    <name evidence="5" type="ORF">HC248_03160</name>
</gene>
<evidence type="ECO:0000313" key="5">
    <source>
        <dbReference type="EMBL" id="QJC57829.1"/>
    </source>
</evidence>
<dbReference type="InterPro" id="IPR050582">
    <property type="entry name" value="HAD-like_SerB"/>
</dbReference>
<dbReference type="GO" id="GO:0046872">
    <property type="term" value="F:metal ion binding"/>
    <property type="evidence" value="ECO:0007669"/>
    <property type="project" value="UniProtKB-KW"/>
</dbReference>
<organism evidence="5 6">
    <name type="scientific">Polaromonas vacuolata</name>
    <dbReference type="NCBI Taxonomy" id="37448"/>
    <lineage>
        <taxon>Bacteria</taxon>
        <taxon>Pseudomonadati</taxon>
        <taxon>Pseudomonadota</taxon>
        <taxon>Betaproteobacteria</taxon>
        <taxon>Burkholderiales</taxon>
        <taxon>Comamonadaceae</taxon>
        <taxon>Polaromonas</taxon>
    </lineage>
</organism>
<keyword evidence="2 5" id="KW-0378">Hydrolase</keyword>
<reference evidence="5 6" key="1">
    <citation type="submission" date="2020-04" db="EMBL/GenBank/DDBJ databases">
        <title>Complete genome of a Psychrophilic, Marine, Gas Vacuolate Bacterium Polaromonas vacuolata KCTC 22033T.</title>
        <authorList>
            <person name="Hwang K."/>
            <person name="Kim K.M."/>
        </authorList>
    </citation>
    <scope>NUCLEOTIDE SEQUENCE [LARGE SCALE GENOMIC DNA]</scope>
    <source>
        <strain evidence="5 6">KCTC 22033</strain>
    </source>
</reference>
<dbReference type="NCBIfam" id="TIGR01488">
    <property type="entry name" value="HAD-SF-IB"/>
    <property type="match status" value="1"/>
</dbReference>
<dbReference type="Gene3D" id="3.40.50.1000">
    <property type="entry name" value="HAD superfamily/HAD-like"/>
    <property type="match status" value="1"/>
</dbReference>
<accession>A0A6H2HD65</accession>
<protein>
    <submittedName>
        <fullName evidence="5">Putative phosphatase</fullName>
        <ecNumber evidence="5">3.1.3.-</ecNumber>
    </submittedName>
</protein>
<dbReference type="NCBIfam" id="TIGR01490">
    <property type="entry name" value="HAD-SF-IB-hyp1"/>
    <property type="match status" value="1"/>
</dbReference>
<name>A0A6H2HD65_9BURK</name>
<dbReference type="RefSeq" id="WP_168923293.1">
    <property type="nucleotide sequence ID" value="NZ_CP051461.1"/>
</dbReference>
<evidence type="ECO:0000256" key="1">
    <source>
        <dbReference type="ARBA" id="ARBA00022723"/>
    </source>
</evidence>